<proteinExistence type="predicted"/>
<dbReference type="InterPro" id="IPR041492">
    <property type="entry name" value="HAD_2"/>
</dbReference>
<name>A0ABM8ID80_9BACE</name>
<dbReference type="InterPro" id="IPR023214">
    <property type="entry name" value="HAD_sf"/>
</dbReference>
<dbReference type="NCBIfam" id="TIGR01509">
    <property type="entry name" value="HAD-SF-IA-v3"/>
    <property type="match status" value="1"/>
</dbReference>
<reference evidence="1 2" key="1">
    <citation type="submission" date="2023-04" db="EMBL/GenBank/DDBJ databases">
        <title>Draft genome sequence of acteroides sedimenti strain YN3PY1.</title>
        <authorList>
            <person name="Yoshida N."/>
        </authorList>
    </citation>
    <scope>NUCLEOTIDE SEQUENCE [LARGE SCALE GENOMIC DNA]</scope>
    <source>
        <strain evidence="1 2">YN3PY1</strain>
    </source>
</reference>
<dbReference type="PANTHER" id="PTHR43611:SF3">
    <property type="entry name" value="FLAVIN MONONUCLEOTIDE HYDROLASE 1, CHLOROPLATIC"/>
    <property type="match status" value="1"/>
</dbReference>
<evidence type="ECO:0000313" key="2">
    <source>
        <dbReference type="Proteomes" id="UP001496674"/>
    </source>
</evidence>
<dbReference type="SFLD" id="SFLDG01129">
    <property type="entry name" value="C1.5:_HAD__Beta-PGM__Phosphata"/>
    <property type="match status" value="1"/>
</dbReference>
<dbReference type="Proteomes" id="UP001496674">
    <property type="component" value="Chromosome"/>
</dbReference>
<dbReference type="Gene3D" id="3.40.50.1000">
    <property type="entry name" value="HAD superfamily/HAD-like"/>
    <property type="match status" value="1"/>
</dbReference>
<dbReference type="InterPro" id="IPR006439">
    <property type="entry name" value="HAD-SF_hydro_IA"/>
</dbReference>
<dbReference type="SFLD" id="SFLDS00003">
    <property type="entry name" value="Haloacid_Dehalogenase"/>
    <property type="match status" value="1"/>
</dbReference>
<evidence type="ECO:0000313" key="1">
    <source>
        <dbReference type="EMBL" id="BEG99924.1"/>
    </source>
</evidence>
<dbReference type="InterPro" id="IPR036412">
    <property type="entry name" value="HAD-like_sf"/>
</dbReference>
<dbReference type="RefSeq" id="WP_353330839.1">
    <property type="nucleotide sequence ID" value="NZ_AP028055.1"/>
</dbReference>
<dbReference type="PANTHER" id="PTHR43611">
    <property type="entry name" value="ALPHA-D-GLUCOSE 1-PHOSPHATE PHOSPHATASE"/>
    <property type="match status" value="1"/>
</dbReference>
<accession>A0ABM8ID80</accession>
<organism evidence="1 2">
    <name type="scientific">Bacteroides sedimenti</name>
    <dbReference type="NCBI Taxonomy" id="2136147"/>
    <lineage>
        <taxon>Bacteria</taxon>
        <taxon>Pseudomonadati</taxon>
        <taxon>Bacteroidota</taxon>
        <taxon>Bacteroidia</taxon>
        <taxon>Bacteroidales</taxon>
        <taxon>Bacteroidaceae</taxon>
        <taxon>Bacteroides</taxon>
    </lineage>
</organism>
<dbReference type="Pfam" id="PF13419">
    <property type="entry name" value="HAD_2"/>
    <property type="match status" value="1"/>
</dbReference>
<dbReference type="CDD" id="cd02603">
    <property type="entry name" value="HAD_sEH-N_like"/>
    <property type="match status" value="1"/>
</dbReference>
<sequence length="204" mass="23849">MNHKIKNLILDFGGVLVDLDRSRCIESFKAMGADCIEEMLNPYYQQGLLMKLEKGEITTDQFHDELRQTVGKEMSDKQIDDAWNSFLVNVPTYKLDLLLKLREHYSVFLLSNTNAIHWEMSCERFFSYKNLQVEDFFEKIFLSYQMHQLKPSKEIFETVMAVTGIQPEDTFFIDDSEANCITAQSLGIHTYTPKAHEDWGHIFK</sequence>
<dbReference type="InterPro" id="IPR023198">
    <property type="entry name" value="PGP-like_dom2"/>
</dbReference>
<dbReference type="SUPFAM" id="SSF56784">
    <property type="entry name" value="HAD-like"/>
    <property type="match status" value="1"/>
</dbReference>
<dbReference type="EMBL" id="AP028055">
    <property type="protein sequence ID" value="BEG99924.1"/>
    <property type="molecule type" value="Genomic_DNA"/>
</dbReference>
<gene>
    <name evidence="1" type="ORF">BSYN_21890</name>
</gene>
<dbReference type="Gene3D" id="1.10.150.240">
    <property type="entry name" value="Putative phosphatase, domain 2"/>
    <property type="match status" value="1"/>
</dbReference>
<protein>
    <submittedName>
        <fullName evidence="1">Haloacid dehalogenase</fullName>
    </submittedName>
</protein>
<keyword evidence="2" id="KW-1185">Reference proteome</keyword>